<protein>
    <submittedName>
        <fullName evidence="1">Uncharacterized protein</fullName>
    </submittedName>
</protein>
<dbReference type="Proteomes" id="UP001469553">
    <property type="component" value="Unassembled WGS sequence"/>
</dbReference>
<organism evidence="1 2">
    <name type="scientific">Ameca splendens</name>
    <dbReference type="NCBI Taxonomy" id="208324"/>
    <lineage>
        <taxon>Eukaryota</taxon>
        <taxon>Metazoa</taxon>
        <taxon>Chordata</taxon>
        <taxon>Craniata</taxon>
        <taxon>Vertebrata</taxon>
        <taxon>Euteleostomi</taxon>
        <taxon>Actinopterygii</taxon>
        <taxon>Neopterygii</taxon>
        <taxon>Teleostei</taxon>
        <taxon>Neoteleostei</taxon>
        <taxon>Acanthomorphata</taxon>
        <taxon>Ovalentaria</taxon>
        <taxon>Atherinomorphae</taxon>
        <taxon>Cyprinodontiformes</taxon>
        <taxon>Goodeidae</taxon>
        <taxon>Ameca</taxon>
    </lineage>
</organism>
<comment type="caution">
    <text evidence="1">The sequence shown here is derived from an EMBL/GenBank/DDBJ whole genome shotgun (WGS) entry which is preliminary data.</text>
</comment>
<reference evidence="1 2" key="1">
    <citation type="submission" date="2021-06" db="EMBL/GenBank/DDBJ databases">
        <authorList>
            <person name="Palmer J.M."/>
        </authorList>
    </citation>
    <scope>NUCLEOTIDE SEQUENCE [LARGE SCALE GENOMIC DNA]</scope>
    <source>
        <strain evidence="1 2">AS_MEX2019</strain>
        <tissue evidence="1">Muscle</tissue>
    </source>
</reference>
<dbReference type="EMBL" id="JAHRIP010088514">
    <property type="protein sequence ID" value="MEQ2316313.1"/>
    <property type="molecule type" value="Genomic_DNA"/>
</dbReference>
<keyword evidence="2" id="KW-1185">Reference proteome</keyword>
<name>A0ABV1ACP3_9TELE</name>
<gene>
    <name evidence="1" type="ORF">AMECASPLE_031331</name>
</gene>
<evidence type="ECO:0000313" key="1">
    <source>
        <dbReference type="EMBL" id="MEQ2316313.1"/>
    </source>
</evidence>
<sequence>MPPHSKGTFSLVEVVQQYLCCWYNEIQPVRNATTCRGQCQGPILLSFQLRTRKKLSSEYNDNAPEILEREMEVGGGAPPVSRMRVICRDTSYPFPDPRSVQVLDGGKVSTDDPFCRPNCSL</sequence>
<evidence type="ECO:0000313" key="2">
    <source>
        <dbReference type="Proteomes" id="UP001469553"/>
    </source>
</evidence>
<accession>A0ABV1ACP3</accession>
<proteinExistence type="predicted"/>